<dbReference type="Gene3D" id="3.30.565.10">
    <property type="entry name" value="Histidine kinase-like ATPase, C-terminal domain"/>
    <property type="match status" value="1"/>
</dbReference>
<dbReference type="InterPro" id="IPR004358">
    <property type="entry name" value="Sig_transdc_His_kin-like_C"/>
</dbReference>
<feature type="region of interest" description="Disordered" evidence="9">
    <location>
        <begin position="369"/>
        <end position="396"/>
    </location>
</feature>
<dbReference type="EMBL" id="CP113797">
    <property type="protein sequence ID" value="WAL61905.1"/>
    <property type="molecule type" value="Genomic_DNA"/>
</dbReference>
<evidence type="ECO:0000259" key="11">
    <source>
        <dbReference type="PROSITE" id="PS50110"/>
    </source>
</evidence>
<name>A0A9E8ZIK6_9CYAN</name>
<dbReference type="InterPro" id="IPR036641">
    <property type="entry name" value="HPT_dom_sf"/>
</dbReference>
<dbReference type="GO" id="GO:0004673">
    <property type="term" value="F:protein histidine kinase activity"/>
    <property type="evidence" value="ECO:0007669"/>
    <property type="project" value="UniProtKB-EC"/>
</dbReference>
<dbReference type="Pfam" id="PF01627">
    <property type="entry name" value="Hpt"/>
    <property type="match status" value="1"/>
</dbReference>
<dbReference type="Gene3D" id="1.20.120.160">
    <property type="entry name" value="HPT domain"/>
    <property type="match status" value="1"/>
</dbReference>
<protein>
    <recommendedName>
        <fullName evidence="2">histidine kinase</fullName>
        <ecNumber evidence="2">2.7.13.3</ecNumber>
    </recommendedName>
</protein>
<evidence type="ECO:0000313" key="13">
    <source>
        <dbReference type="EMBL" id="WAL61905.1"/>
    </source>
</evidence>
<dbReference type="GO" id="GO:0000160">
    <property type="term" value="P:phosphorelay signal transduction system"/>
    <property type="evidence" value="ECO:0007669"/>
    <property type="project" value="UniProtKB-KW"/>
</dbReference>
<evidence type="ECO:0000313" key="14">
    <source>
        <dbReference type="Proteomes" id="UP001163152"/>
    </source>
</evidence>
<keyword evidence="6" id="KW-0902">Two-component regulatory system</keyword>
<dbReference type="EC" id="2.7.13.3" evidence="2"/>
<dbReference type="InterPro" id="IPR001789">
    <property type="entry name" value="Sig_transdc_resp-reg_receiver"/>
</dbReference>
<evidence type="ECO:0000256" key="4">
    <source>
        <dbReference type="ARBA" id="ARBA00022679"/>
    </source>
</evidence>
<evidence type="ECO:0000259" key="12">
    <source>
        <dbReference type="PROSITE" id="PS50894"/>
    </source>
</evidence>
<evidence type="ECO:0000259" key="10">
    <source>
        <dbReference type="PROSITE" id="PS50109"/>
    </source>
</evidence>
<dbReference type="PROSITE" id="PS50109">
    <property type="entry name" value="HIS_KIN"/>
    <property type="match status" value="1"/>
</dbReference>
<dbReference type="PROSITE" id="PS50894">
    <property type="entry name" value="HPT"/>
    <property type="match status" value="1"/>
</dbReference>
<keyword evidence="4" id="KW-0808">Transferase</keyword>
<dbReference type="PRINTS" id="PR00344">
    <property type="entry name" value="BCTRLSENSOR"/>
</dbReference>
<feature type="modified residue" description="Phosphohistidine" evidence="7">
    <location>
        <position position="64"/>
    </location>
</feature>
<dbReference type="InterPro" id="IPR008207">
    <property type="entry name" value="Sig_transdc_His_kin_Hpt_dom"/>
</dbReference>
<dbReference type="KEGG" id="tsin:OXH18_07955"/>
<feature type="domain" description="HPt" evidence="12">
    <location>
        <begin position="18"/>
        <end position="120"/>
    </location>
</feature>
<evidence type="ECO:0000256" key="8">
    <source>
        <dbReference type="PROSITE-ProRule" id="PRU00169"/>
    </source>
</evidence>
<dbReference type="InterPro" id="IPR051315">
    <property type="entry name" value="Bact_Chemotaxis_CheA"/>
</dbReference>
<dbReference type="CDD" id="cd00088">
    <property type="entry name" value="HPT"/>
    <property type="match status" value="1"/>
</dbReference>
<dbReference type="SUPFAM" id="SSF55874">
    <property type="entry name" value="ATPase domain of HSP90 chaperone/DNA topoisomerase II/histidine kinase"/>
    <property type="match status" value="1"/>
</dbReference>
<dbReference type="Proteomes" id="UP001163152">
    <property type="component" value="Chromosome"/>
</dbReference>
<dbReference type="InterPro" id="IPR036061">
    <property type="entry name" value="CheW-like_dom_sf"/>
</dbReference>
<dbReference type="SUPFAM" id="SSF52172">
    <property type="entry name" value="CheY-like"/>
    <property type="match status" value="1"/>
</dbReference>
<keyword evidence="14" id="KW-1185">Reference proteome</keyword>
<feature type="domain" description="Response regulatory" evidence="11">
    <location>
        <begin position="912"/>
        <end position="1027"/>
    </location>
</feature>
<dbReference type="SMART" id="SM00387">
    <property type="entry name" value="HATPase_c"/>
    <property type="match status" value="1"/>
</dbReference>
<accession>A0A9E8ZIK6</accession>
<comment type="catalytic activity">
    <reaction evidence="1">
        <text>ATP + protein L-histidine = ADP + protein N-phospho-L-histidine.</text>
        <dbReference type="EC" id="2.7.13.3"/>
    </reaction>
</comment>
<feature type="modified residue" description="4-aspartylphosphate" evidence="8">
    <location>
        <position position="962"/>
    </location>
</feature>
<evidence type="ECO:0000256" key="1">
    <source>
        <dbReference type="ARBA" id="ARBA00000085"/>
    </source>
</evidence>
<dbReference type="FunFam" id="3.30.565.10:FF:000016">
    <property type="entry name" value="Chemotaxis protein CheA, putative"/>
    <property type="match status" value="1"/>
</dbReference>
<dbReference type="InterPro" id="IPR005467">
    <property type="entry name" value="His_kinase_dom"/>
</dbReference>
<dbReference type="PANTHER" id="PTHR43395">
    <property type="entry name" value="SENSOR HISTIDINE KINASE CHEA"/>
    <property type="match status" value="1"/>
</dbReference>
<feature type="compositionally biased region" description="Low complexity" evidence="9">
    <location>
        <begin position="384"/>
        <end position="396"/>
    </location>
</feature>
<evidence type="ECO:0000256" key="5">
    <source>
        <dbReference type="ARBA" id="ARBA00022777"/>
    </source>
</evidence>
<keyword evidence="3 8" id="KW-0597">Phosphoprotein</keyword>
<dbReference type="SUPFAM" id="SSF50341">
    <property type="entry name" value="CheW-like"/>
    <property type="match status" value="1"/>
</dbReference>
<reference evidence="13" key="1">
    <citation type="submission" date="2022-12" db="EMBL/GenBank/DDBJ databases">
        <title>Polyphasic identification of a Novel Hot-Spring Cyanobacterium Ocullathermofonsia sinensis gen nov. sp. nov. and Genomic Insights on its Adaptations to the Thermal Habitat.</title>
        <authorList>
            <person name="Daroch M."/>
            <person name="Tang J."/>
            <person name="Jiang Y."/>
        </authorList>
    </citation>
    <scope>NUCLEOTIDE SEQUENCE</scope>
    <source>
        <strain evidence="13">PKUAC-SCTA174</strain>
    </source>
</reference>
<dbReference type="SUPFAM" id="SSF47226">
    <property type="entry name" value="Histidine-containing phosphotransfer domain, HPT domain"/>
    <property type="match status" value="1"/>
</dbReference>
<evidence type="ECO:0000256" key="7">
    <source>
        <dbReference type="PROSITE-ProRule" id="PRU00110"/>
    </source>
</evidence>
<keyword evidence="5" id="KW-0418">Kinase</keyword>
<dbReference type="SMART" id="SM00448">
    <property type="entry name" value="REC"/>
    <property type="match status" value="1"/>
</dbReference>
<gene>
    <name evidence="13" type="ORF">OXH18_07955</name>
</gene>
<dbReference type="PANTHER" id="PTHR43395:SF1">
    <property type="entry name" value="CHEMOTAXIS PROTEIN CHEA"/>
    <property type="match status" value="1"/>
</dbReference>
<dbReference type="InterPro" id="IPR011006">
    <property type="entry name" value="CheY-like_superfamily"/>
</dbReference>
<sequence>MSIREVNPSSLDADTIAEVQLQEELRSLFTVDTQTYLEKYSQLAQGLKPDAWKTDIQELYRCIHTIKGGAVTVAAEAVLQVATALEDLLSELRYLESPPLETENLLQQALLEAGELLTGVLVQNTTEIAPILQRVQTLHSDIRARYLLQWNPQRQLHQDFAEHGLDMVVLELQIDLERLPAAEWVPTATIETARQTLTKLHQIGAELQLATGWTALLHQAEELLNCPRVDVWQSQWFLLFQALKTCATQSGSPVMLKWTVPIASMDVNSILNSTTTPDRATACSDSSVTIETTPNAISPEEAAYQSLTADQREDSDVIALDSIDFSEFLDSEFLQNGTTVADGVANNHPSDLDFAAVDLTAVEQPELPVAEAEPVSSEDSLQTSLAPDSSPAAPSVSQLEILPDTASVQIPVSLEKLDRSAQYLVETLLTLRSTHGLYQTLQSQIAQLVALAQEGIQSITQLRQIQDDYALLDLQSKQTPQGLNPERYRQGYTLINRLLETNLRLSEIGAEAGKMTEQVTDRLRTVDDTVLKLQTTIEDSRLVSFQSLGIRAKAILRDLVTRYSKPARLLVLGEHTELDASTARGLEPVLLHLIRNAYDHGLEPPADRQSQGKPEQGTIVLSLRRNGNLFSLEFKDDGRGIDAEKIQSRAEALNFPFTQTATFDDLLRVICQPGFSSETKATELSGRGVGMDVVMAQIARLGGQLSLQTVLGTGTTFQIRFPAPRLLVPCLLLRTGDYTFAIPNDEIRTITLLGSLNAVRTEYWTKNPNQDLHAIENQEIAKDETPVNPILDLVEYWQPNLGNRSLADTAICLLIQPSVRPHPDPASSGGIWLLADELLEQTELVINPLPSPLLAAKGLLGVSLQVNGSLVPVLDPQSLVEWWQQRSFQQAESATIDPVDLDNEATAQSVQTILIVDDAALMRRRLESSLSANGFVIQTCADGQEAWNWLQEHPHPNLILTDIEMPNMDGFTLIDRCRQTGITVPILVISSRLSEEWFNEAKRLGATDYLTKGFATVELINKVNKLLRRLNLSETDSVGVALDSETSSTALL</sequence>
<dbReference type="Pfam" id="PF00072">
    <property type="entry name" value="Response_reg"/>
    <property type="match status" value="1"/>
</dbReference>
<dbReference type="InterPro" id="IPR003594">
    <property type="entry name" value="HATPase_dom"/>
</dbReference>
<dbReference type="Pfam" id="PF02518">
    <property type="entry name" value="HATPase_c"/>
    <property type="match status" value="1"/>
</dbReference>
<feature type="domain" description="Histidine kinase" evidence="10">
    <location>
        <begin position="586"/>
        <end position="725"/>
    </location>
</feature>
<organism evidence="13 14">
    <name type="scientific">Thermocoleostomius sinensis A174</name>
    <dbReference type="NCBI Taxonomy" id="2016057"/>
    <lineage>
        <taxon>Bacteria</taxon>
        <taxon>Bacillati</taxon>
        <taxon>Cyanobacteriota</taxon>
        <taxon>Cyanophyceae</taxon>
        <taxon>Oculatellales</taxon>
        <taxon>Oculatellaceae</taxon>
        <taxon>Thermocoleostomius</taxon>
    </lineage>
</organism>
<evidence type="ECO:0000256" key="9">
    <source>
        <dbReference type="SAM" id="MobiDB-lite"/>
    </source>
</evidence>
<dbReference type="PROSITE" id="PS50110">
    <property type="entry name" value="RESPONSE_REGULATORY"/>
    <property type="match status" value="1"/>
</dbReference>
<dbReference type="Gene3D" id="2.30.30.40">
    <property type="entry name" value="SH3 Domains"/>
    <property type="match status" value="1"/>
</dbReference>
<dbReference type="RefSeq" id="WP_268611974.1">
    <property type="nucleotide sequence ID" value="NZ_CP113797.1"/>
</dbReference>
<proteinExistence type="predicted"/>
<evidence type="ECO:0000256" key="3">
    <source>
        <dbReference type="ARBA" id="ARBA00022553"/>
    </source>
</evidence>
<evidence type="ECO:0000256" key="2">
    <source>
        <dbReference type="ARBA" id="ARBA00012438"/>
    </source>
</evidence>
<dbReference type="Gene3D" id="3.40.50.2300">
    <property type="match status" value="1"/>
</dbReference>
<evidence type="ECO:0000256" key="6">
    <source>
        <dbReference type="ARBA" id="ARBA00023012"/>
    </source>
</evidence>
<dbReference type="AlphaFoldDB" id="A0A9E8ZIK6"/>
<dbReference type="GO" id="GO:0006935">
    <property type="term" value="P:chemotaxis"/>
    <property type="evidence" value="ECO:0007669"/>
    <property type="project" value="InterPro"/>
</dbReference>
<dbReference type="InterPro" id="IPR036890">
    <property type="entry name" value="HATPase_C_sf"/>
</dbReference>